<reference evidence="2" key="2">
    <citation type="journal article" date="2021" name="PeerJ">
        <title>Extensive microbial diversity within the chicken gut microbiome revealed by metagenomics and culture.</title>
        <authorList>
            <person name="Gilroy R."/>
            <person name="Ravi A."/>
            <person name="Getino M."/>
            <person name="Pursley I."/>
            <person name="Horton D.L."/>
            <person name="Alikhan N.F."/>
            <person name="Baker D."/>
            <person name="Gharbi K."/>
            <person name="Hall N."/>
            <person name="Watson M."/>
            <person name="Adriaenssens E.M."/>
            <person name="Foster-Nyarko E."/>
            <person name="Jarju S."/>
            <person name="Secka A."/>
            <person name="Antonio M."/>
            <person name="Oren A."/>
            <person name="Chaudhuri R.R."/>
            <person name="La Ragione R."/>
            <person name="Hildebrand F."/>
            <person name="Pallen M.J."/>
        </authorList>
    </citation>
    <scope>NUCLEOTIDE SEQUENCE</scope>
    <source>
        <strain evidence="2">3924</strain>
    </source>
</reference>
<dbReference type="InterPro" id="IPR016181">
    <property type="entry name" value="Acyl_CoA_acyltransferase"/>
</dbReference>
<name>A0A940DJ56_9BACT</name>
<proteinExistence type="predicted"/>
<gene>
    <name evidence="2" type="ORF">IAC51_02225</name>
</gene>
<dbReference type="AlphaFoldDB" id="A0A940DJ56"/>
<dbReference type="EMBL" id="JADIMV010000042">
    <property type="protein sequence ID" value="MBO8439446.1"/>
    <property type="molecule type" value="Genomic_DNA"/>
</dbReference>
<evidence type="ECO:0000313" key="2">
    <source>
        <dbReference type="EMBL" id="MBO8439446.1"/>
    </source>
</evidence>
<dbReference type="GO" id="GO:0016747">
    <property type="term" value="F:acyltransferase activity, transferring groups other than amino-acyl groups"/>
    <property type="evidence" value="ECO:0007669"/>
    <property type="project" value="InterPro"/>
</dbReference>
<feature type="domain" description="N-acetyltransferase" evidence="1">
    <location>
        <begin position="1"/>
        <end position="141"/>
    </location>
</feature>
<dbReference type="InterPro" id="IPR051531">
    <property type="entry name" value="N-acetyltransferase"/>
</dbReference>
<dbReference type="Gene3D" id="3.40.630.30">
    <property type="match status" value="1"/>
</dbReference>
<evidence type="ECO:0000313" key="3">
    <source>
        <dbReference type="Proteomes" id="UP000712007"/>
    </source>
</evidence>
<organism evidence="2 3">
    <name type="scientific">Candidatus Aphodosoma intestinipullorum</name>
    <dbReference type="NCBI Taxonomy" id="2840674"/>
    <lineage>
        <taxon>Bacteria</taxon>
        <taxon>Pseudomonadati</taxon>
        <taxon>Bacteroidota</taxon>
        <taxon>Bacteroidia</taxon>
        <taxon>Bacteroidales</taxon>
        <taxon>Candidatus Aphodosoma</taxon>
    </lineage>
</organism>
<dbReference type="PANTHER" id="PTHR43792">
    <property type="entry name" value="GNAT FAMILY, PUTATIVE (AFU_ORTHOLOGUE AFUA_3G00765)-RELATED-RELATED"/>
    <property type="match status" value="1"/>
</dbReference>
<accession>A0A940DJ56</accession>
<dbReference type="PROSITE" id="PS51186">
    <property type="entry name" value="GNAT"/>
    <property type="match status" value="1"/>
</dbReference>
<dbReference type="SUPFAM" id="SSF55729">
    <property type="entry name" value="Acyl-CoA N-acyltransferases (Nat)"/>
    <property type="match status" value="1"/>
</dbReference>
<dbReference type="Proteomes" id="UP000712007">
    <property type="component" value="Unassembled WGS sequence"/>
</dbReference>
<sequence>MQLILNSYYEGAFSDREVNEWIGKMLGRYREYGFGLWAVELKATGVFIGQCGITMQTLGNGRQVHEVGYLFRREFWHNGYATEATRGCMDYAFDTLGAEEVYSIIRDSNTASQRVAERNGMRRVGTMIKHYRGVDMPHYIYAAGRKI</sequence>
<reference evidence="2" key="1">
    <citation type="submission" date="2020-10" db="EMBL/GenBank/DDBJ databases">
        <authorList>
            <person name="Gilroy R."/>
        </authorList>
    </citation>
    <scope>NUCLEOTIDE SEQUENCE</scope>
    <source>
        <strain evidence="2">3924</strain>
    </source>
</reference>
<comment type="caution">
    <text evidence="2">The sequence shown here is derived from an EMBL/GenBank/DDBJ whole genome shotgun (WGS) entry which is preliminary data.</text>
</comment>
<dbReference type="InterPro" id="IPR000182">
    <property type="entry name" value="GNAT_dom"/>
</dbReference>
<evidence type="ECO:0000259" key="1">
    <source>
        <dbReference type="PROSITE" id="PS51186"/>
    </source>
</evidence>
<dbReference type="Pfam" id="PF13302">
    <property type="entry name" value="Acetyltransf_3"/>
    <property type="match status" value="1"/>
</dbReference>
<dbReference type="PANTHER" id="PTHR43792:SF1">
    <property type="entry name" value="N-ACETYLTRANSFERASE DOMAIN-CONTAINING PROTEIN"/>
    <property type="match status" value="1"/>
</dbReference>
<protein>
    <submittedName>
        <fullName evidence="2">GNAT family N-acetyltransferase</fullName>
    </submittedName>
</protein>